<feature type="region of interest" description="Disordered" evidence="1">
    <location>
        <begin position="1"/>
        <end position="38"/>
    </location>
</feature>
<keyword evidence="3" id="KW-1185">Reference proteome</keyword>
<dbReference type="EMBL" id="ANHY01000013">
    <property type="protein sequence ID" value="EKV29254.1"/>
    <property type="molecule type" value="Genomic_DNA"/>
</dbReference>
<protein>
    <submittedName>
        <fullName evidence="2">Uncharacterized protein</fullName>
    </submittedName>
</protein>
<proteinExistence type="predicted"/>
<reference evidence="2 3" key="1">
    <citation type="journal article" date="2013" name="Genome Announc.">
        <title>Draft Genome Sequence of an Alphaproteobacterium, Caenispirillum salinarum AK4(T), Isolated from a Solar Saltern.</title>
        <authorList>
            <person name="Khatri I."/>
            <person name="Singh A."/>
            <person name="Korpole S."/>
            <person name="Pinnaka A.K."/>
            <person name="Subramanian S."/>
        </authorList>
    </citation>
    <scope>NUCLEOTIDE SEQUENCE [LARGE SCALE GENOMIC DNA]</scope>
    <source>
        <strain evidence="2 3">AK4</strain>
    </source>
</reference>
<comment type="caution">
    <text evidence="2">The sequence shown here is derived from an EMBL/GenBank/DDBJ whole genome shotgun (WGS) entry which is preliminary data.</text>
</comment>
<name>K9GWX7_9PROT</name>
<dbReference type="Proteomes" id="UP000009881">
    <property type="component" value="Unassembled WGS sequence"/>
</dbReference>
<evidence type="ECO:0000313" key="2">
    <source>
        <dbReference type="EMBL" id="EKV29254.1"/>
    </source>
</evidence>
<evidence type="ECO:0000313" key="3">
    <source>
        <dbReference type="Proteomes" id="UP000009881"/>
    </source>
</evidence>
<dbReference type="AlphaFoldDB" id="K9GWX7"/>
<gene>
    <name evidence="2" type="ORF">C882_0561</name>
</gene>
<sequence length="38" mass="4127">MHARPTPRNFNAFPKTTMGARNPCVKRHGRTSSTGAAT</sequence>
<organism evidence="2 3">
    <name type="scientific">Caenispirillum salinarum AK4</name>
    <dbReference type="NCBI Taxonomy" id="1238182"/>
    <lineage>
        <taxon>Bacteria</taxon>
        <taxon>Pseudomonadati</taxon>
        <taxon>Pseudomonadota</taxon>
        <taxon>Alphaproteobacteria</taxon>
        <taxon>Rhodospirillales</taxon>
        <taxon>Novispirillaceae</taxon>
        <taxon>Caenispirillum</taxon>
    </lineage>
</organism>
<accession>K9GWX7</accession>
<evidence type="ECO:0000256" key="1">
    <source>
        <dbReference type="SAM" id="MobiDB-lite"/>
    </source>
</evidence>